<reference evidence="2" key="1">
    <citation type="submission" date="2019-08" db="EMBL/GenBank/DDBJ databases">
        <title>Rapid identification of Enteric Bacteria from Whole Genome Sequences (WGS) using Average Nucleotide Identity (ANI).</title>
        <authorList>
            <person name="Lane C."/>
        </authorList>
    </citation>
    <scope>NUCLEOTIDE SEQUENCE [LARGE SCALE GENOMIC DNA]</scope>
    <source>
        <strain evidence="2">2010D-8461</strain>
    </source>
</reference>
<proteinExistence type="predicted"/>
<accession>A0ABW9N310</accession>
<sequence length="150" mass="17352">MKNKIIASLLCFGFLNYSYAVEKEDYELLQTAIIKLLKENEQIKQRLAKLEEGKLPTQNINDKSKNNSESDLFLDQVKLDFLDGKKIIRAKTIKNAKIKNKPYENSKTIQSIQTNNKIYIKGLVQTADGKNWYKIEDGMFIDSSFVGYFK</sequence>
<protein>
    <recommendedName>
        <fullName evidence="4">SH3 domain-containing protein</fullName>
    </recommendedName>
</protein>
<dbReference type="EMBL" id="AACKMW020000009">
    <property type="protein sequence ID" value="MPB98670.1"/>
    <property type="molecule type" value="Genomic_DNA"/>
</dbReference>
<evidence type="ECO:0000313" key="2">
    <source>
        <dbReference type="EMBL" id="MPB98670.1"/>
    </source>
</evidence>
<organism evidence="2 3">
    <name type="scientific">Campylobacter subantarcticus</name>
    <dbReference type="NCBI Taxonomy" id="497724"/>
    <lineage>
        <taxon>Bacteria</taxon>
        <taxon>Pseudomonadati</taxon>
        <taxon>Campylobacterota</taxon>
        <taxon>Epsilonproteobacteria</taxon>
        <taxon>Campylobacterales</taxon>
        <taxon>Campylobacteraceae</taxon>
        <taxon>Campylobacter</taxon>
    </lineage>
</organism>
<dbReference type="Proteomes" id="UP000364097">
    <property type="component" value="Unassembled WGS sequence"/>
</dbReference>
<evidence type="ECO:0000313" key="3">
    <source>
        <dbReference type="Proteomes" id="UP000364097"/>
    </source>
</evidence>
<name>A0ABW9N310_9BACT</name>
<evidence type="ECO:0000256" key="1">
    <source>
        <dbReference type="SAM" id="Coils"/>
    </source>
</evidence>
<comment type="caution">
    <text evidence="2">The sequence shown here is derived from an EMBL/GenBank/DDBJ whole genome shotgun (WGS) entry which is preliminary data.</text>
</comment>
<keyword evidence="1" id="KW-0175">Coiled coil</keyword>
<feature type="coiled-coil region" evidence="1">
    <location>
        <begin position="26"/>
        <end position="53"/>
    </location>
</feature>
<keyword evidence="3" id="KW-1185">Reference proteome</keyword>
<gene>
    <name evidence="2" type="ORF">A0Z09_001100</name>
</gene>
<dbReference type="RefSeq" id="WP_043019589.1">
    <property type="nucleotide sequence ID" value="NZ_AACKMW020000009.1"/>
</dbReference>
<evidence type="ECO:0008006" key="4">
    <source>
        <dbReference type="Google" id="ProtNLM"/>
    </source>
</evidence>